<reference evidence="1 2" key="1">
    <citation type="submission" date="2019-12" db="EMBL/GenBank/DDBJ databases">
        <title>Genomic-based taxomic classification of the family Erythrobacteraceae.</title>
        <authorList>
            <person name="Xu L."/>
        </authorList>
    </citation>
    <scope>NUCLEOTIDE SEQUENCE [LARGE SCALE GENOMIC DNA]</scope>
    <source>
        <strain evidence="1 2">LMG 29518</strain>
    </source>
</reference>
<name>A0A6I4T639_9SPHN</name>
<accession>A0A6I4T639</accession>
<dbReference type="OrthoDB" id="9776898at2"/>
<dbReference type="InterPro" id="IPR016181">
    <property type="entry name" value="Acyl_CoA_acyltransferase"/>
</dbReference>
<dbReference type="InterPro" id="IPR007434">
    <property type="entry name" value="FemAB-like"/>
</dbReference>
<sequence length="378" mass="42156">MAENLHARILPSVGSVSAEDWDRLAGNANPFLSHAFLTSLEDSESVGGDTGWAPAPIVIEDGGGGLRAALPAYLKGHSQGEYVFDYAWADAWHRAGGEYYPKLQIAVPFTPATGPRMLLSDPIYAAPLLQAAQTLCERQGFSSAHATFIEPDQVSLFEEADWLIRTDTQFHWENRDYGDFDGFLDALASRKRKAVRKERKAAQDGVTIRHLTGADLTADVWDAFWQFYQNTGARKWGTPYLTRTAFDLMSKRMGEQILMVLAYQDGYPIAGALNFIGTETLFGRYWGCVVDKPFLHFELCYYQAIDAALERGLSRVEAGAQGGHKLARGYEPVTTYSAHWIADPQFRLAIEDFLEREREGVAIDQMTLGDHTPFRKGN</sequence>
<keyword evidence="2" id="KW-1185">Reference proteome</keyword>
<dbReference type="PANTHER" id="PTHR47017">
    <property type="entry name" value="ACYL-COA"/>
    <property type="match status" value="1"/>
</dbReference>
<dbReference type="Gene3D" id="3.40.630.30">
    <property type="match status" value="1"/>
</dbReference>
<dbReference type="Pfam" id="PF04339">
    <property type="entry name" value="FemAB_like"/>
    <property type="match status" value="1"/>
</dbReference>
<dbReference type="PANTHER" id="PTHR47017:SF1">
    <property type="entry name" value="ACYL-COA"/>
    <property type="match status" value="1"/>
</dbReference>
<dbReference type="Proteomes" id="UP000438476">
    <property type="component" value="Unassembled WGS sequence"/>
</dbReference>
<protein>
    <submittedName>
        <fullName evidence="1">GNAT family N-acetyltransferase</fullName>
    </submittedName>
</protein>
<gene>
    <name evidence="1" type="ORF">GRI91_06875</name>
</gene>
<comment type="caution">
    <text evidence="1">The sequence shown here is derived from an EMBL/GenBank/DDBJ whole genome shotgun (WGS) entry which is preliminary data.</text>
</comment>
<dbReference type="SUPFAM" id="SSF55729">
    <property type="entry name" value="Acyl-CoA N-acyltransferases (Nat)"/>
    <property type="match status" value="1"/>
</dbReference>
<dbReference type="EMBL" id="WTYT01000002">
    <property type="protein sequence ID" value="MXO65473.1"/>
    <property type="molecule type" value="Genomic_DNA"/>
</dbReference>
<proteinExistence type="predicted"/>
<evidence type="ECO:0000313" key="1">
    <source>
        <dbReference type="EMBL" id="MXO65473.1"/>
    </source>
</evidence>
<keyword evidence="1" id="KW-0808">Transferase</keyword>
<organism evidence="1 2">
    <name type="scientific">Altericroceibacterium endophyticum</name>
    <dbReference type="NCBI Taxonomy" id="1808508"/>
    <lineage>
        <taxon>Bacteria</taxon>
        <taxon>Pseudomonadati</taxon>
        <taxon>Pseudomonadota</taxon>
        <taxon>Alphaproteobacteria</taxon>
        <taxon>Sphingomonadales</taxon>
        <taxon>Erythrobacteraceae</taxon>
        <taxon>Altericroceibacterium</taxon>
    </lineage>
</organism>
<dbReference type="RefSeq" id="WP_160735863.1">
    <property type="nucleotide sequence ID" value="NZ_WTYT01000002.1"/>
</dbReference>
<dbReference type="AlphaFoldDB" id="A0A6I4T639"/>
<dbReference type="GO" id="GO:0016740">
    <property type="term" value="F:transferase activity"/>
    <property type="evidence" value="ECO:0007669"/>
    <property type="project" value="UniProtKB-KW"/>
</dbReference>
<evidence type="ECO:0000313" key="2">
    <source>
        <dbReference type="Proteomes" id="UP000438476"/>
    </source>
</evidence>